<dbReference type="EMBL" id="ML213505">
    <property type="protein sequence ID" value="TFK54667.1"/>
    <property type="molecule type" value="Genomic_DNA"/>
</dbReference>
<reference evidence="10 11" key="1">
    <citation type="journal article" date="2019" name="Nat. Ecol. Evol.">
        <title>Megaphylogeny resolves global patterns of mushroom evolution.</title>
        <authorList>
            <person name="Varga T."/>
            <person name="Krizsan K."/>
            <person name="Foldi C."/>
            <person name="Dima B."/>
            <person name="Sanchez-Garcia M."/>
            <person name="Sanchez-Ramirez S."/>
            <person name="Szollosi G.J."/>
            <person name="Szarkandi J.G."/>
            <person name="Papp V."/>
            <person name="Albert L."/>
            <person name="Andreopoulos W."/>
            <person name="Angelini C."/>
            <person name="Antonin V."/>
            <person name="Barry K.W."/>
            <person name="Bougher N.L."/>
            <person name="Buchanan P."/>
            <person name="Buyck B."/>
            <person name="Bense V."/>
            <person name="Catcheside P."/>
            <person name="Chovatia M."/>
            <person name="Cooper J."/>
            <person name="Damon W."/>
            <person name="Desjardin D."/>
            <person name="Finy P."/>
            <person name="Geml J."/>
            <person name="Haridas S."/>
            <person name="Hughes K."/>
            <person name="Justo A."/>
            <person name="Karasinski D."/>
            <person name="Kautmanova I."/>
            <person name="Kiss B."/>
            <person name="Kocsube S."/>
            <person name="Kotiranta H."/>
            <person name="LaButti K.M."/>
            <person name="Lechner B.E."/>
            <person name="Liimatainen K."/>
            <person name="Lipzen A."/>
            <person name="Lukacs Z."/>
            <person name="Mihaltcheva S."/>
            <person name="Morgado L.N."/>
            <person name="Niskanen T."/>
            <person name="Noordeloos M.E."/>
            <person name="Ohm R.A."/>
            <person name="Ortiz-Santana B."/>
            <person name="Ovrebo C."/>
            <person name="Racz N."/>
            <person name="Riley R."/>
            <person name="Savchenko A."/>
            <person name="Shiryaev A."/>
            <person name="Soop K."/>
            <person name="Spirin V."/>
            <person name="Szebenyi C."/>
            <person name="Tomsovsky M."/>
            <person name="Tulloss R.E."/>
            <person name="Uehling J."/>
            <person name="Grigoriev I.V."/>
            <person name="Vagvolgyi C."/>
            <person name="Papp T."/>
            <person name="Martin F.M."/>
            <person name="Miettinen O."/>
            <person name="Hibbett D.S."/>
            <person name="Nagy L.G."/>
        </authorList>
    </citation>
    <scope>NUCLEOTIDE SEQUENCE [LARGE SCALE GENOMIC DNA]</scope>
    <source>
        <strain evidence="10 11">OMC1185</strain>
    </source>
</reference>
<keyword evidence="11" id="KW-1185">Reference proteome</keyword>
<accession>A0A5C3NCS2</accession>
<dbReference type="PANTHER" id="PTHR14456:SF2">
    <property type="entry name" value="INOSITOL-PENTAKISPHOSPHATE 2-KINASE"/>
    <property type="match status" value="1"/>
</dbReference>
<proteinExistence type="predicted"/>
<keyword evidence="4 8" id="KW-0808">Transferase</keyword>
<name>A0A5C3NCS2_9AGAM</name>
<dbReference type="AlphaFoldDB" id="A0A5C3NCS2"/>
<sequence length="455" mass="50770">MSTMGLIHTISDTDPNDWQYLSEGGATLVLSYRGAPDARFDGMVLRLKKIALCSPNDHSNEDHSERSSTIISDRRNNKGEDEDEDSSVSSIQCHNRIIRRLIPDRYLPRLSLIGTDPAWLSQLADLIQPSRPVLRRKKDAIDISAVQAILATDLTANESWSLEIKPKWGFLPSSTHLSPDTKAIKTRTCRYCMHSYLKSRNGEAAAVTFCPLDLYSGQEERVANALGALWDEWHGKAGHINNLKVFVGGKTLQAHDPASMVSLRHAMTNSSPSCTPSEKVDLRELFVTQLTAVLLSSRVLGIISELQRTLDPLDIEGLCSLWANRCADVSGDVLPTGPEPTLDDYEALIERYLTNRKSQDHDHPDVQNVWYYTMMSLLSGTFKDCSIIIRPTFFNSGAGSDEGQPNSGPEPVTIIDLDRKPIKKLRHWAKLDKEIIDAYRSSGLNKRCVDEARDV</sequence>
<dbReference type="InterPro" id="IPR043001">
    <property type="entry name" value="IP5_2-K_N_lobe"/>
</dbReference>
<evidence type="ECO:0000256" key="2">
    <source>
        <dbReference type="ARBA" id="ARBA00012023"/>
    </source>
</evidence>
<evidence type="ECO:0000256" key="7">
    <source>
        <dbReference type="ARBA" id="ARBA00022840"/>
    </source>
</evidence>
<dbReference type="Proteomes" id="UP000305948">
    <property type="component" value="Unassembled WGS sequence"/>
</dbReference>
<dbReference type="Gene3D" id="3.30.200.110">
    <property type="entry name" value="Inositol-pentakisphosphate 2-kinase, N-lobe"/>
    <property type="match status" value="1"/>
</dbReference>
<comment type="domain">
    <text evidence="8">The EXKPK motif is conserved in inositol-pentakisphosphate 2-kinases of both family 1 and 2.</text>
</comment>
<evidence type="ECO:0000256" key="1">
    <source>
        <dbReference type="ARBA" id="ARBA00001774"/>
    </source>
</evidence>
<dbReference type="OrthoDB" id="272370at2759"/>
<dbReference type="InterPro" id="IPR009286">
    <property type="entry name" value="Ins_P5_2-kin"/>
</dbReference>
<dbReference type="GO" id="GO:0035299">
    <property type="term" value="F:inositol-1,3,4,5,6-pentakisphosphate 2-kinase activity"/>
    <property type="evidence" value="ECO:0007669"/>
    <property type="project" value="UniProtKB-EC"/>
</dbReference>
<evidence type="ECO:0000256" key="9">
    <source>
        <dbReference type="SAM" id="MobiDB-lite"/>
    </source>
</evidence>
<dbReference type="GO" id="GO:0005524">
    <property type="term" value="F:ATP binding"/>
    <property type="evidence" value="ECO:0007669"/>
    <property type="project" value="UniProtKB-KW"/>
</dbReference>
<dbReference type="STRING" id="5364.A0A5C3NCS2"/>
<keyword evidence="7 8" id="KW-0067">ATP-binding</keyword>
<keyword evidence="6 8" id="KW-0418">Kinase</keyword>
<dbReference type="PANTHER" id="PTHR14456">
    <property type="entry name" value="INOSITOL POLYPHOSPHATE KINASE 1"/>
    <property type="match status" value="1"/>
</dbReference>
<feature type="compositionally biased region" description="Basic and acidic residues" evidence="9">
    <location>
        <begin position="58"/>
        <end position="79"/>
    </location>
</feature>
<evidence type="ECO:0000256" key="5">
    <source>
        <dbReference type="ARBA" id="ARBA00022741"/>
    </source>
</evidence>
<comment type="function">
    <text evidence="8">Phosphorylates Ins(1,3,4,5,6)P5 at position 2 to form Ins(1,2,3,4,5,6)P6 (InsP6 or phytate).</text>
</comment>
<gene>
    <name evidence="10" type="ORF">OE88DRAFT_1777565</name>
</gene>
<dbReference type="EC" id="2.7.1.158" evidence="2 8"/>
<evidence type="ECO:0000256" key="4">
    <source>
        <dbReference type="ARBA" id="ARBA00022679"/>
    </source>
</evidence>
<evidence type="ECO:0000256" key="3">
    <source>
        <dbReference type="ARBA" id="ARBA00014846"/>
    </source>
</evidence>
<protein>
    <recommendedName>
        <fullName evidence="3 8">Inositol-pentakisphosphate 2-kinase</fullName>
        <ecNumber evidence="2 8">2.7.1.158</ecNumber>
    </recommendedName>
</protein>
<keyword evidence="5 8" id="KW-0547">Nucleotide-binding</keyword>
<dbReference type="Pfam" id="PF06090">
    <property type="entry name" value="Ins_P5_2-kin"/>
    <property type="match status" value="1"/>
</dbReference>
<evidence type="ECO:0000256" key="6">
    <source>
        <dbReference type="ARBA" id="ARBA00022777"/>
    </source>
</evidence>
<evidence type="ECO:0000313" key="11">
    <source>
        <dbReference type="Proteomes" id="UP000305948"/>
    </source>
</evidence>
<comment type="catalytic activity">
    <reaction evidence="1 8">
        <text>1D-myo-inositol 1,3,4,5,6-pentakisphosphate + ATP = 1D-myo-inositol hexakisphosphate + ADP + H(+)</text>
        <dbReference type="Rhea" id="RHEA:20313"/>
        <dbReference type="ChEBI" id="CHEBI:15378"/>
        <dbReference type="ChEBI" id="CHEBI:30616"/>
        <dbReference type="ChEBI" id="CHEBI:57733"/>
        <dbReference type="ChEBI" id="CHEBI:58130"/>
        <dbReference type="ChEBI" id="CHEBI:456216"/>
        <dbReference type="EC" id="2.7.1.158"/>
    </reaction>
</comment>
<dbReference type="GO" id="GO:0005634">
    <property type="term" value="C:nucleus"/>
    <property type="evidence" value="ECO:0007669"/>
    <property type="project" value="TreeGrafter"/>
</dbReference>
<organism evidence="10 11">
    <name type="scientific">Heliocybe sulcata</name>
    <dbReference type="NCBI Taxonomy" id="5364"/>
    <lineage>
        <taxon>Eukaryota</taxon>
        <taxon>Fungi</taxon>
        <taxon>Dikarya</taxon>
        <taxon>Basidiomycota</taxon>
        <taxon>Agaricomycotina</taxon>
        <taxon>Agaricomycetes</taxon>
        <taxon>Gloeophyllales</taxon>
        <taxon>Gloeophyllaceae</taxon>
        <taxon>Heliocybe</taxon>
    </lineage>
</organism>
<dbReference type="GO" id="GO:0032958">
    <property type="term" value="P:inositol phosphate biosynthetic process"/>
    <property type="evidence" value="ECO:0007669"/>
    <property type="project" value="TreeGrafter"/>
</dbReference>
<evidence type="ECO:0000256" key="8">
    <source>
        <dbReference type="RuleBase" id="RU364126"/>
    </source>
</evidence>
<feature type="region of interest" description="Disordered" evidence="9">
    <location>
        <begin position="56"/>
        <end position="89"/>
    </location>
</feature>
<evidence type="ECO:0000313" key="10">
    <source>
        <dbReference type="EMBL" id="TFK54667.1"/>
    </source>
</evidence>